<evidence type="ECO:0000313" key="2">
    <source>
        <dbReference type="Proteomes" id="UP000078302"/>
    </source>
</evidence>
<accession>A0A179BP76</accession>
<keyword evidence="2" id="KW-1185">Reference proteome</keyword>
<organism evidence="1 2">
    <name type="scientific">Acidithiobacillus ferrooxidans</name>
    <name type="common">Thiobacillus ferrooxidans</name>
    <dbReference type="NCBI Taxonomy" id="920"/>
    <lineage>
        <taxon>Bacteria</taxon>
        <taxon>Pseudomonadati</taxon>
        <taxon>Pseudomonadota</taxon>
        <taxon>Acidithiobacillia</taxon>
        <taxon>Acidithiobacillales</taxon>
        <taxon>Acidithiobacillaceae</taxon>
        <taxon>Acidithiobacillus</taxon>
    </lineage>
</organism>
<sequence>MIYFILDQIRKHILIMLLLPVAILLTGHLLHARDLDPDYAAVQVSRLMRMPTPGQAQAGQVQTFGQMARGMTADLRLVVGRRVEQ</sequence>
<protein>
    <submittedName>
        <fullName evidence="1">Uncharacterized protein</fullName>
    </submittedName>
</protein>
<name>A0A179BP76_ACIFR</name>
<dbReference type="AlphaFoldDB" id="A0A179BP76"/>
<reference evidence="1 2" key="1">
    <citation type="submission" date="2016-04" db="EMBL/GenBank/DDBJ databases">
        <title>Acidithiobacillus ferrooxidans genome sequencing and assembly.</title>
        <authorList>
            <person name="Zhou Z."/>
        </authorList>
    </citation>
    <scope>NUCLEOTIDE SEQUENCE [LARGE SCALE GENOMIC DNA]</scope>
    <source>
        <strain evidence="1 2">BY0502</strain>
    </source>
</reference>
<gene>
    <name evidence="1" type="ORF">A4H96_00420</name>
</gene>
<proteinExistence type="predicted"/>
<dbReference type="EMBL" id="LVXZ01000006">
    <property type="protein sequence ID" value="OAP93442.1"/>
    <property type="molecule type" value="Genomic_DNA"/>
</dbReference>
<dbReference type="Proteomes" id="UP000078302">
    <property type="component" value="Unassembled WGS sequence"/>
</dbReference>
<evidence type="ECO:0000313" key="1">
    <source>
        <dbReference type="EMBL" id="OAP93442.1"/>
    </source>
</evidence>
<dbReference type="RefSeq" id="WP_064217746.1">
    <property type="nucleotide sequence ID" value="NZ_LVXZ01000006.1"/>
</dbReference>
<comment type="caution">
    <text evidence="1">The sequence shown here is derived from an EMBL/GenBank/DDBJ whole genome shotgun (WGS) entry which is preliminary data.</text>
</comment>